<comment type="cofactor">
    <cofactor evidence="1">
        <name>Fe cation</name>
        <dbReference type="ChEBI" id="CHEBI:24875"/>
    </cofactor>
</comment>
<dbReference type="GO" id="GO:0005506">
    <property type="term" value="F:iron ion binding"/>
    <property type="evidence" value="ECO:0007669"/>
    <property type="project" value="InterPro"/>
</dbReference>
<comment type="similarity">
    <text evidence="4">In the N-terminal section; belongs to the zinc metallo-hydrolase group 3 family.</text>
</comment>
<dbReference type="PANTHER" id="PTHR32145">
    <property type="entry name" value="DIFLAVIN FLAVOPROTEIN A 2-RELATED"/>
    <property type="match status" value="1"/>
</dbReference>
<dbReference type="PANTHER" id="PTHR32145:SF11">
    <property type="entry name" value="DIFLAVIN FLAVOPROTEIN A 2-RELATED"/>
    <property type="match status" value="1"/>
</dbReference>
<name>A0A919RXW2_9CLOT</name>
<dbReference type="InterPro" id="IPR024934">
    <property type="entry name" value="Rubredoxin-like_dom"/>
</dbReference>
<dbReference type="SUPFAM" id="SSF56281">
    <property type="entry name" value="Metallo-hydrolase/oxidoreductase"/>
    <property type="match status" value="1"/>
</dbReference>
<dbReference type="GO" id="GO:0010181">
    <property type="term" value="F:FMN binding"/>
    <property type="evidence" value="ECO:0007669"/>
    <property type="project" value="InterPro"/>
</dbReference>
<dbReference type="InterPro" id="IPR029039">
    <property type="entry name" value="Flavoprotein-like_sf"/>
</dbReference>
<keyword evidence="5" id="KW-0813">Transport</keyword>
<proteinExistence type="inferred from homology"/>
<evidence type="ECO:0000259" key="10">
    <source>
        <dbReference type="PROSITE" id="PS50902"/>
    </source>
</evidence>
<protein>
    <submittedName>
        <fullName evidence="12">Oxidoreductase</fullName>
    </submittedName>
</protein>
<dbReference type="CDD" id="cd00729">
    <property type="entry name" value="rubredoxin_SM"/>
    <property type="match status" value="1"/>
</dbReference>
<dbReference type="SMART" id="SM00849">
    <property type="entry name" value="Lactamase_B"/>
    <property type="match status" value="1"/>
</dbReference>
<keyword evidence="9" id="KW-0408">Iron</keyword>
<keyword evidence="8" id="KW-0249">Electron transport</keyword>
<gene>
    <name evidence="12" type="ORF">CPJCM30710_09500</name>
</gene>
<dbReference type="PROSITE" id="PS50902">
    <property type="entry name" value="FLAVODOXIN_LIKE"/>
    <property type="match status" value="1"/>
</dbReference>
<evidence type="ECO:0000313" key="12">
    <source>
        <dbReference type="EMBL" id="GIM28284.1"/>
    </source>
</evidence>
<dbReference type="PROSITE" id="PS50903">
    <property type="entry name" value="RUBREDOXIN_LIKE"/>
    <property type="match status" value="1"/>
</dbReference>
<dbReference type="SUPFAM" id="SSF51905">
    <property type="entry name" value="FAD/NAD(P)-binding domain"/>
    <property type="match status" value="2"/>
</dbReference>
<evidence type="ECO:0000256" key="3">
    <source>
        <dbReference type="ARBA" id="ARBA00001974"/>
    </source>
</evidence>
<keyword evidence="13" id="KW-1185">Reference proteome</keyword>
<comment type="cofactor">
    <cofactor evidence="3">
        <name>FAD</name>
        <dbReference type="ChEBI" id="CHEBI:57692"/>
    </cofactor>
</comment>
<evidence type="ECO:0000256" key="1">
    <source>
        <dbReference type="ARBA" id="ARBA00001962"/>
    </source>
</evidence>
<dbReference type="Gene3D" id="3.30.390.30">
    <property type="match status" value="1"/>
</dbReference>
<dbReference type="Pfam" id="PF21349">
    <property type="entry name" value="RUBY_RBDX"/>
    <property type="match status" value="1"/>
</dbReference>
<dbReference type="InterPro" id="IPR036188">
    <property type="entry name" value="FAD/NAD-bd_sf"/>
</dbReference>
<evidence type="ECO:0000313" key="13">
    <source>
        <dbReference type="Proteomes" id="UP000679179"/>
    </source>
</evidence>
<dbReference type="InterPro" id="IPR048574">
    <property type="entry name" value="RUBY_RBDX"/>
</dbReference>
<dbReference type="PRINTS" id="PR00411">
    <property type="entry name" value="PNDRDTASEI"/>
</dbReference>
<evidence type="ECO:0000256" key="5">
    <source>
        <dbReference type="ARBA" id="ARBA00022448"/>
    </source>
</evidence>
<comment type="cofactor">
    <cofactor evidence="2">
        <name>Fe(3+)</name>
        <dbReference type="ChEBI" id="CHEBI:29034"/>
    </cofactor>
</comment>
<evidence type="ECO:0000256" key="7">
    <source>
        <dbReference type="ARBA" id="ARBA00022827"/>
    </source>
</evidence>
<dbReference type="Gene3D" id="3.50.50.60">
    <property type="entry name" value="FAD/NAD(P)-binding domain"/>
    <property type="match status" value="2"/>
</dbReference>
<reference evidence="12" key="1">
    <citation type="submission" date="2021-03" db="EMBL/GenBank/DDBJ databases">
        <title>Taxonomic study of Clostridium polyendosporum from meadow-gley soil under rice.</title>
        <authorList>
            <person name="Kobayashi H."/>
            <person name="Tanizawa Y."/>
            <person name="Yagura M."/>
        </authorList>
    </citation>
    <scope>NUCLEOTIDE SEQUENCE</scope>
    <source>
        <strain evidence="12">JCM 30710</strain>
    </source>
</reference>
<keyword evidence="7" id="KW-0274">FAD</keyword>
<evidence type="ECO:0000256" key="2">
    <source>
        <dbReference type="ARBA" id="ARBA00001965"/>
    </source>
</evidence>
<evidence type="ECO:0000256" key="8">
    <source>
        <dbReference type="ARBA" id="ARBA00022982"/>
    </source>
</evidence>
<dbReference type="Pfam" id="PF19583">
    <property type="entry name" value="ODP"/>
    <property type="match status" value="1"/>
</dbReference>
<dbReference type="Pfam" id="PF18267">
    <property type="entry name" value="Rubredoxin_C"/>
    <property type="match status" value="1"/>
</dbReference>
<keyword evidence="6" id="KW-0285">Flavoprotein</keyword>
<dbReference type="InterPro" id="IPR051285">
    <property type="entry name" value="NADH_oxidoreductase_modular"/>
</dbReference>
<dbReference type="SUPFAM" id="SSF57802">
    <property type="entry name" value="Rubredoxin-like"/>
    <property type="match status" value="1"/>
</dbReference>
<dbReference type="InterPro" id="IPR008254">
    <property type="entry name" value="Flavodoxin/NO_synth"/>
</dbReference>
<dbReference type="AlphaFoldDB" id="A0A919RXW2"/>
<dbReference type="PRINTS" id="PR00368">
    <property type="entry name" value="FADPNR"/>
</dbReference>
<sequence>MESLEIKKDIYWVGALDPNLRIFDIIMYTPYGTTYNSYVVNGNEKVAIFETVKEQFFEEYITRLKTLNVNINNIDYIIVDHTEPDHSGSVVKLLELSPKAKVVGSAAAIKFMKKIANRDFESIIVSDGDTLNLGNKTLRFISAPFLHWPDSIYTYIPEDKLLMTCDSFGSHYCFEEVYNDLILNTDNYMEALKYYYDCIMGPFKPYVLKAIDKIKNLEIDTICPGHGPILRENPWEIVNLYKEWSTPAALNKDKKKKVTISYVSAYGYTEQLASKITDGINSVGDFEIKLCNVIHCDMKDILLDISDSDGILFGSPTIVGELLEPIRDILSKLNPIVHGGKVAGAFGSYGWSGEAVPRIETRLAELKMEIHGPGLKINFKPSQEDLQKAFEFGIGFAKMILGKEHSKYNPETNLSVEKAKSGDGKLKLWKCVVCGEIFEYDIAPEICPVCGAGRDQFVEIERTVKEDFKLETNETFVIIGNGAAGFYAAKSIRERNSKCLIKIISEEEVRSYFRPMLSDLLSDNIKDDKFYITSKKWYDENNIKQILGTIVKLIDTKDKKIILSNNEEINYDKLILANGSYNFIPSIKVSSNSDNDISELNSFNYKSVNGVFTIKNLNDAYEIKKAIKISKNVVVVGGGLLGLEAAYELNKLGPKITVVEHFPRLLPRQLDEEGSQIFKNIISNSGIEIILEEICEEVIIKNNKVVGVKLKNDKVLDCDLLLFSAGIRSNIELPKIAGIECDKGVVVNSKMETNIKDIFACGDVAELDGVIFGNWPAAIEMGKVAGANAASDEAYFKNFVSSTIFSVMGTHIFSAGIIDFSDSSLEQITSKDILNNKYIKLFFKDNKIVAGILIGNISKSTIIIKALDKCLTKSEVLSKGII</sequence>
<comment type="caution">
    <text evidence="12">The sequence shown here is derived from an EMBL/GenBank/DDBJ whole genome shotgun (WGS) entry which is preliminary data.</text>
</comment>
<evidence type="ECO:0000256" key="4">
    <source>
        <dbReference type="ARBA" id="ARBA00007121"/>
    </source>
</evidence>
<dbReference type="InterPro" id="IPR045761">
    <property type="entry name" value="ODP_dom"/>
</dbReference>
<dbReference type="InterPro" id="IPR023753">
    <property type="entry name" value="FAD/NAD-binding_dom"/>
</dbReference>
<dbReference type="InterPro" id="IPR036866">
    <property type="entry name" value="RibonucZ/Hydroxyglut_hydro"/>
</dbReference>
<evidence type="ECO:0000256" key="9">
    <source>
        <dbReference type="ARBA" id="ARBA00023004"/>
    </source>
</evidence>
<dbReference type="Gene3D" id="3.60.15.10">
    <property type="entry name" value="Ribonuclease Z/Hydroxyacylglutathione hydrolase-like"/>
    <property type="match status" value="1"/>
</dbReference>
<feature type="domain" description="Flavodoxin-like" evidence="10">
    <location>
        <begin position="258"/>
        <end position="397"/>
    </location>
</feature>
<dbReference type="CDD" id="cd07709">
    <property type="entry name" value="flavodiiron_proteins_MBL-fold"/>
    <property type="match status" value="1"/>
</dbReference>
<dbReference type="InterPro" id="IPR001279">
    <property type="entry name" value="Metallo-B-lactamas"/>
</dbReference>
<accession>A0A919RXW2</accession>
<dbReference type="SUPFAM" id="SSF52218">
    <property type="entry name" value="Flavoproteins"/>
    <property type="match status" value="1"/>
</dbReference>
<dbReference type="Proteomes" id="UP000679179">
    <property type="component" value="Unassembled WGS sequence"/>
</dbReference>
<dbReference type="RefSeq" id="WP_281413950.1">
    <property type="nucleotide sequence ID" value="NZ_BOPZ01000005.1"/>
</dbReference>
<feature type="domain" description="Rubredoxin-like" evidence="11">
    <location>
        <begin position="426"/>
        <end position="460"/>
    </location>
</feature>
<dbReference type="EMBL" id="BOPZ01000005">
    <property type="protein sequence ID" value="GIM28284.1"/>
    <property type="molecule type" value="Genomic_DNA"/>
</dbReference>
<dbReference type="GO" id="GO:0016651">
    <property type="term" value="F:oxidoreductase activity, acting on NAD(P)H"/>
    <property type="evidence" value="ECO:0007669"/>
    <property type="project" value="UniProtKB-ARBA"/>
</dbReference>
<dbReference type="InterPro" id="IPR041575">
    <property type="entry name" value="Rubredoxin_C"/>
</dbReference>
<evidence type="ECO:0000256" key="6">
    <source>
        <dbReference type="ARBA" id="ARBA00022630"/>
    </source>
</evidence>
<dbReference type="Gene3D" id="3.40.50.360">
    <property type="match status" value="1"/>
</dbReference>
<dbReference type="Pfam" id="PF07992">
    <property type="entry name" value="Pyr_redox_2"/>
    <property type="match status" value="1"/>
</dbReference>
<dbReference type="Pfam" id="PF00258">
    <property type="entry name" value="Flavodoxin_1"/>
    <property type="match status" value="1"/>
</dbReference>
<dbReference type="InterPro" id="IPR016156">
    <property type="entry name" value="FAD/NAD-linked_Rdtase_dimer_sf"/>
</dbReference>
<organism evidence="12 13">
    <name type="scientific">Clostridium polyendosporum</name>
    <dbReference type="NCBI Taxonomy" id="69208"/>
    <lineage>
        <taxon>Bacteria</taxon>
        <taxon>Bacillati</taxon>
        <taxon>Bacillota</taxon>
        <taxon>Clostridia</taxon>
        <taxon>Eubacteriales</taxon>
        <taxon>Clostridiaceae</taxon>
        <taxon>Clostridium</taxon>
    </lineage>
</organism>
<evidence type="ECO:0000259" key="11">
    <source>
        <dbReference type="PROSITE" id="PS50903"/>
    </source>
</evidence>
<dbReference type="Gene3D" id="2.20.28.10">
    <property type="match status" value="1"/>
</dbReference>